<dbReference type="Proteomes" id="UP000321820">
    <property type="component" value="Chromosome"/>
</dbReference>
<evidence type="ECO:0000256" key="3">
    <source>
        <dbReference type="ARBA" id="ARBA00022475"/>
    </source>
</evidence>
<gene>
    <name evidence="11" type="ORF">FTW19_04815</name>
</gene>
<proteinExistence type="inferred from homology"/>
<keyword evidence="7" id="KW-1133">Transmembrane helix</keyword>
<evidence type="ECO:0000256" key="2">
    <source>
        <dbReference type="ARBA" id="ARBA00009477"/>
    </source>
</evidence>
<dbReference type="Gene3D" id="1.10.287.470">
    <property type="entry name" value="Helix hairpin bin"/>
    <property type="match status" value="1"/>
</dbReference>
<dbReference type="PANTHER" id="PTHR30469:SF12">
    <property type="entry name" value="MULTIDRUG RESISTANCE PROTEIN MDTA"/>
    <property type="match status" value="1"/>
</dbReference>
<dbReference type="NCBIfam" id="TIGR01730">
    <property type="entry name" value="RND_mfp"/>
    <property type="match status" value="1"/>
</dbReference>
<feature type="region of interest" description="Disordered" evidence="6">
    <location>
        <begin position="476"/>
        <end position="538"/>
    </location>
</feature>
<evidence type="ECO:0000313" key="11">
    <source>
        <dbReference type="EMBL" id="QEE27390.1"/>
    </source>
</evidence>
<dbReference type="Pfam" id="PF25917">
    <property type="entry name" value="BSH_RND"/>
    <property type="match status" value="1"/>
</dbReference>
<keyword evidence="12" id="KW-1185">Reference proteome</keyword>
<dbReference type="EMBL" id="CP042806">
    <property type="protein sequence ID" value="QEE27390.1"/>
    <property type="molecule type" value="Genomic_DNA"/>
</dbReference>
<sequence>MTTVQKPEHESTPARPAPGHHDAPPAHEGPKKGSVLRKIIIVLVIAAFVGFCVWKIVDNRKNAAAQGAGQGGPGGGRGGFGGPVAVAAARVQQRTMPIYYTALGTVTAYNTVTIRSRVDGQLLRVNVTEGQQVKQGQPLMLIDPAPYEAALAVAEGNLARDQATATNARQQATRYDQLYAAGVVSREQAQAQEAAAGQADGAVKADQAQIQTAKVNLSYTRINSPINGVVGLRQVDPGNIVSAASTTGLIVITQMHPISVIFTLPEDQLPEVLKRTRSGQKLQVEAYDRSNTTLLSKGSLLTTDNQIDTTTGTAKLKAVFDNNDNALFPNQFVNIRLVLENRPNAIVIPTAAVQSGTQGTFVYVVKDGNPPANADGPATPGGAGQAGGQRQGSGGGRRSQGGGQGQGAQGQATQGQGGQGQGAQQGPPHYVEMRPIKIEATEGTLDIISSGLQPDELVVTDGAERLRTNARVTVRPANPMTGSAIMGDGQGGGGRRSQGGATGAGAPGSTAPAGNNSGQGRGDSSRPRGQRPQGGEQP</sequence>
<dbReference type="SUPFAM" id="SSF111369">
    <property type="entry name" value="HlyD-like secretion proteins"/>
    <property type="match status" value="1"/>
</dbReference>
<dbReference type="AlphaFoldDB" id="A0A5B9E9S8"/>
<evidence type="ECO:0000256" key="7">
    <source>
        <dbReference type="SAM" id="Phobius"/>
    </source>
</evidence>
<dbReference type="InterPro" id="IPR058625">
    <property type="entry name" value="MdtA-like_BSH"/>
</dbReference>
<keyword evidence="5 7" id="KW-0472">Membrane</keyword>
<dbReference type="PANTHER" id="PTHR30469">
    <property type="entry name" value="MULTIDRUG RESISTANCE PROTEIN MDTA"/>
    <property type="match status" value="1"/>
</dbReference>
<organism evidence="11 12">
    <name type="scientific">Terriglobus albidus</name>
    <dbReference type="NCBI Taxonomy" id="1592106"/>
    <lineage>
        <taxon>Bacteria</taxon>
        <taxon>Pseudomonadati</taxon>
        <taxon>Acidobacteriota</taxon>
        <taxon>Terriglobia</taxon>
        <taxon>Terriglobales</taxon>
        <taxon>Acidobacteriaceae</taxon>
        <taxon>Terriglobus</taxon>
    </lineage>
</organism>
<feature type="domain" description="Multidrug resistance protein MdtA-like barrel-sandwich hybrid" evidence="9">
    <location>
        <begin position="110"/>
        <end position="253"/>
    </location>
</feature>
<comment type="similarity">
    <text evidence="2">Belongs to the membrane fusion protein (MFP) (TC 8.A.1) family.</text>
</comment>
<feature type="compositionally biased region" description="Gly residues" evidence="6">
    <location>
        <begin position="379"/>
        <end position="408"/>
    </location>
</feature>
<protein>
    <submittedName>
        <fullName evidence="11">Efflux RND transporter periplasmic adaptor subunit</fullName>
    </submittedName>
</protein>
<feature type="compositionally biased region" description="Gly residues" evidence="6">
    <location>
        <begin position="488"/>
        <end position="506"/>
    </location>
</feature>
<dbReference type="OrthoDB" id="9783047at2"/>
<reference evidence="11 12" key="1">
    <citation type="submission" date="2019-08" db="EMBL/GenBank/DDBJ databases">
        <title>Complete genome sequence of Terriglobus albidus strain ORNL.</title>
        <authorList>
            <person name="Podar M."/>
        </authorList>
    </citation>
    <scope>NUCLEOTIDE SEQUENCE [LARGE SCALE GENOMIC DNA]</scope>
    <source>
        <strain evidence="11 12">ORNL</strain>
    </source>
</reference>
<dbReference type="InterPro" id="IPR058624">
    <property type="entry name" value="MdtA-like_HH"/>
</dbReference>
<evidence type="ECO:0000256" key="4">
    <source>
        <dbReference type="ARBA" id="ARBA00022519"/>
    </source>
</evidence>
<evidence type="ECO:0000256" key="1">
    <source>
        <dbReference type="ARBA" id="ARBA00004236"/>
    </source>
</evidence>
<keyword evidence="3" id="KW-1003">Cell membrane</keyword>
<dbReference type="RefSeq" id="WP_147646582.1">
    <property type="nucleotide sequence ID" value="NZ_CP042806.1"/>
</dbReference>
<dbReference type="GO" id="GO:0015562">
    <property type="term" value="F:efflux transmembrane transporter activity"/>
    <property type="evidence" value="ECO:0007669"/>
    <property type="project" value="TreeGrafter"/>
</dbReference>
<evidence type="ECO:0000256" key="6">
    <source>
        <dbReference type="SAM" id="MobiDB-lite"/>
    </source>
</evidence>
<feature type="domain" description="Multidrug resistance protein MdtA-like beta-barrel" evidence="10">
    <location>
        <begin position="257"/>
        <end position="339"/>
    </location>
</feature>
<dbReference type="Gene3D" id="2.40.30.170">
    <property type="match status" value="1"/>
</dbReference>
<dbReference type="InterPro" id="IPR006143">
    <property type="entry name" value="RND_pump_MFP"/>
</dbReference>
<feature type="compositionally biased region" description="Basic and acidic residues" evidence="6">
    <location>
        <begin position="1"/>
        <end position="12"/>
    </location>
</feature>
<dbReference type="Gene3D" id="2.40.420.20">
    <property type="match status" value="1"/>
</dbReference>
<dbReference type="Pfam" id="PF25944">
    <property type="entry name" value="Beta-barrel_RND"/>
    <property type="match status" value="1"/>
</dbReference>
<dbReference type="InterPro" id="IPR058626">
    <property type="entry name" value="MdtA-like_b-barrel"/>
</dbReference>
<feature type="region of interest" description="Disordered" evidence="6">
    <location>
        <begin position="1"/>
        <end position="30"/>
    </location>
</feature>
<feature type="transmembrane region" description="Helical" evidence="7">
    <location>
        <begin position="39"/>
        <end position="57"/>
    </location>
</feature>
<evidence type="ECO:0000259" key="10">
    <source>
        <dbReference type="Pfam" id="PF25944"/>
    </source>
</evidence>
<dbReference type="GO" id="GO:1990281">
    <property type="term" value="C:efflux pump complex"/>
    <property type="evidence" value="ECO:0007669"/>
    <property type="project" value="TreeGrafter"/>
</dbReference>
<dbReference type="KEGG" id="talb:FTW19_04815"/>
<feature type="domain" description="Multidrug resistance protein MdtA-like alpha-helical hairpin" evidence="8">
    <location>
        <begin position="151"/>
        <end position="220"/>
    </location>
</feature>
<evidence type="ECO:0000259" key="9">
    <source>
        <dbReference type="Pfam" id="PF25917"/>
    </source>
</evidence>
<evidence type="ECO:0000256" key="5">
    <source>
        <dbReference type="ARBA" id="ARBA00023136"/>
    </source>
</evidence>
<evidence type="ECO:0000313" key="12">
    <source>
        <dbReference type="Proteomes" id="UP000321820"/>
    </source>
</evidence>
<name>A0A5B9E9S8_9BACT</name>
<evidence type="ECO:0000259" key="8">
    <source>
        <dbReference type="Pfam" id="PF25876"/>
    </source>
</evidence>
<dbReference type="Pfam" id="PF25876">
    <property type="entry name" value="HH_MFP_RND"/>
    <property type="match status" value="1"/>
</dbReference>
<keyword evidence="7" id="KW-0812">Transmembrane</keyword>
<accession>A0A5B9E9S8</accession>
<feature type="region of interest" description="Disordered" evidence="6">
    <location>
        <begin position="364"/>
        <end position="429"/>
    </location>
</feature>
<feature type="compositionally biased region" description="Basic and acidic residues" evidence="6">
    <location>
        <begin position="19"/>
        <end position="30"/>
    </location>
</feature>
<dbReference type="Gene3D" id="2.40.50.100">
    <property type="match status" value="1"/>
</dbReference>
<keyword evidence="4" id="KW-0997">Cell inner membrane</keyword>
<comment type="subcellular location">
    <subcellularLocation>
        <location evidence="1">Cell membrane</location>
    </subcellularLocation>
</comment>